<reference evidence="1" key="1">
    <citation type="submission" date="2019-04" db="EMBL/GenBank/DDBJ databases">
        <title>Evolution of Biomass-Degrading Anaerobic Consortia Revealed by Metagenomics.</title>
        <authorList>
            <person name="Peng X."/>
        </authorList>
    </citation>
    <scope>NUCLEOTIDE SEQUENCE</scope>
    <source>
        <strain evidence="1">SIG254</strain>
    </source>
</reference>
<comment type="caution">
    <text evidence="1">The sequence shown here is derived from an EMBL/GenBank/DDBJ whole genome shotgun (WGS) entry which is preliminary data.</text>
</comment>
<accession>A0A927W9C8</accession>
<dbReference type="Pfam" id="PF13171">
    <property type="entry name" value="DUF4004"/>
    <property type="match status" value="1"/>
</dbReference>
<dbReference type="EMBL" id="SVCM01000030">
    <property type="protein sequence ID" value="MBE6059080.1"/>
    <property type="molecule type" value="Genomic_DNA"/>
</dbReference>
<organism evidence="1 2">
    <name type="scientific">Clostridium sulfidigenes</name>
    <dbReference type="NCBI Taxonomy" id="318464"/>
    <lineage>
        <taxon>Bacteria</taxon>
        <taxon>Bacillati</taxon>
        <taxon>Bacillota</taxon>
        <taxon>Clostridia</taxon>
        <taxon>Eubacteriales</taxon>
        <taxon>Clostridiaceae</taxon>
        <taxon>Clostridium</taxon>
    </lineage>
</organism>
<dbReference type="Proteomes" id="UP000768462">
    <property type="component" value="Unassembled WGS sequence"/>
</dbReference>
<evidence type="ECO:0000313" key="1">
    <source>
        <dbReference type="EMBL" id="MBE6059080.1"/>
    </source>
</evidence>
<gene>
    <name evidence="1" type="ORF">E7215_02735</name>
</gene>
<protein>
    <submittedName>
        <fullName evidence="1">DUF4004 family protein</fullName>
    </submittedName>
</protein>
<dbReference type="AlphaFoldDB" id="A0A927W9C8"/>
<evidence type="ECO:0000313" key="2">
    <source>
        <dbReference type="Proteomes" id="UP000768462"/>
    </source>
</evidence>
<proteinExistence type="predicted"/>
<name>A0A927W9C8_9CLOT</name>
<sequence>MEEELISKKEILDMTGISYGQLYRWKRKELIPEEWFIKKSSYTGQETFFPREKIINRINKIIDLKDDMPLDDLAVMFTNKPKVDDVSEEYLIEKEIIREETLPIYKDIFREKEEYNFKDVLLMDILQREFDLGKLTISEIEVILKLINKEYKSIEEKDGTLYIIRRLGIGICVVAYREKIIVDDGSKIIGEINIKNIIENLKMRLTL</sequence>
<dbReference type="InterPro" id="IPR025063">
    <property type="entry name" value="DUF4004"/>
</dbReference>